<name>A0A314Y8K3_PRUYE</name>
<protein>
    <submittedName>
        <fullName evidence="1">Uncharacterized protein</fullName>
    </submittedName>
</protein>
<proteinExistence type="predicted"/>
<reference evidence="1 2" key="1">
    <citation type="submission" date="2018-02" db="EMBL/GenBank/DDBJ databases">
        <title>Draft genome of wild Prunus yedoensis var. nudiflora.</title>
        <authorList>
            <person name="Baek S."/>
            <person name="Kim J.-H."/>
            <person name="Choi K."/>
            <person name="Kim G.-B."/>
            <person name="Cho A."/>
            <person name="Jang H."/>
            <person name="Shin C.-H."/>
            <person name="Yu H.-J."/>
            <person name="Mun J.-H."/>
        </authorList>
    </citation>
    <scope>NUCLEOTIDE SEQUENCE [LARGE SCALE GENOMIC DNA]</scope>
    <source>
        <strain evidence="2">cv. Jeju island</strain>
        <tissue evidence="1">Leaf</tissue>
    </source>
</reference>
<evidence type="ECO:0000313" key="2">
    <source>
        <dbReference type="Proteomes" id="UP000250321"/>
    </source>
</evidence>
<dbReference type="OrthoDB" id="10584800at2759"/>
<keyword evidence="2" id="KW-1185">Reference proteome</keyword>
<comment type="caution">
    <text evidence="1">The sequence shown here is derived from an EMBL/GenBank/DDBJ whole genome shotgun (WGS) entry which is preliminary data.</text>
</comment>
<sequence>MDKRVKGKGNESRQFRPIIMPIMSAMGTMDYEEEMEERIPRMGQANLIIPNNNDRYMVIQNEVVKLRQMVLNGQNGVRRLARHTFQKPYPAHIDDVQF</sequence>
<gene>
    <name evidence="1" type="ORF">Pyn_19641</name>
</gene>
<dbReference type="EMBL" id="PJQY01001326">
    <property type="protein sequence ID" value="PQQ03542.1"/>
    <property type="molecule type" value="Genomic_DNA"/>
</dbReference>
<evidence type="ECO:0000313" key="1">
    <source>
        <dbReference type="EMBL" id="PQQ03542.1"/>
    </source>
</evidence>
<accession>A0A314Y8K3</accession>
<dbReference type="AlphaFoldDB" id="A0A314Y8K3"/>
<organism evidence="1 2">
    <name type="scientific">Prunus yedoensis var. nudiflora</name>
    <dbReference type="NCBI Taxonomy" id="2094558"/>
    <lineage>
        <taxon>Eukaryota</taxon>
        <taxon>Viridiplantae</taxon>
        <taxon>Streptophyta</taxon>
        <taxon>Embryophyta</taxon>
        <taxon>Tracheophyta</taxon>
        <taxon>Spermatophyta</taxon>
        <taxon>Magnoliopsida</taxon>
        <taxon>eudicotyledons</taxon>
        <taxon>Gunneridae</taxon>
        <taxon>Pentapetalae</taxon>
        <taxon>rosids</taxon>
        <taxon>fabids</taxon>
        <taxon>Rosales</taxon>
        <taxon>Rosaceae</taxon>
        <taxon>Amygdaloideae</taxon>
        <taxon>Amygdaleae</taxon>
        <taxon>Prunus</taxon>
    </lineage>
</organism>
<dbReference type="Proteomes" id="UP000250321">
    <property type="component" value="Unassembled WGS sequence"/>
</dbReference>